<evidence type="ECO:0000313" key="1">
    <source>
        <dbReference type="EMBL" id="JAC81045.1"/>
    </source>
</evidence>
<organism evidence="1">
    <name type="scientific">Tetraselmis sp. GSL018</name>
    <dbReference type="NCBI Taxonomy" id="582737"/>
    <lineage>
        <taxon>Eukaryota</taxon>
        <taxon>Viridiplantae</taxon>
        <taxon>Chlorophyta</taxon>
        <taxon>core chlorophytes</taxon>
        <taxon>Chlorodendrophyceae</taxon>
        <taxon>Chlorodendrales</taxon>
        <taxon>Chlorodendraceae</taxon>
        <taxon>Tetraselmis</taxon>
    </lineage>
</organism>
<dbReference type="EMBL" id="GBEZ01004150">
    <property type="protein sequence ID" value="JAC81045.1"/>
    <property type="molecule type" value="Transcribed_RNA"/>
</dbReference>
<sequence>MPLGLESLESFSKYRQATYLDFSSIINSGKTAEAKHF</sequence>
<proteinExistence type="predicted"/>
<gene>
    <name evidence="1" type="ORF">TSPGSL018_8825</name>
</gene>
<accession>A0A061SDX0</accession>
<protein>
    <submittedName>
        <fullName evidence="1">Uncharacterized protein</fullName>
    </submittedName>
</protein>
<reference evidence="1" key="1">
    <citation type="submission" date="2014-05" db="EMBL/GenBank/DDBJ databases">
        <title>The transcriptome of the halophilic microalga Tetraselmis sp. GSL018 isolated from the Great Salt Lake, Utah.</title>
        <authorList>
            <person name="Jinkerson R.E."/>
            <person name="D'Adamo S."/>
            <person name="Posewitz M.C."/>
        </authorList>
    </citation>
    <scope>NUCLEOTIDE SEQUENCE</scope>
    <source>
        <strain evidence="1">GSL018</strain>
    </source>
</reference>
<dbReference type="AlphaFoldDB" id="A0A061SDX0"/>
<name>A0A061SDX0_9CHLO</name>